<sequence>MTNVDKALRSGRRQRIPQSKLPAASTRPWLVGHELSKRPAEVADRALPGHWEGDLVLGERHKTALITLVERTSRFTLIRRLPDDHGSTTVTDQLIEMAASIPAELRKTLTWDQGSEMAEHARFTMATDTKVFFCDPHSPWQRGSNENTNGLIRDFFPKGTDFATITDDQVAEAQYLLNIRPRQTLDWDTPAERLNQNHVALTP</sequence>
<dbReference type="InterPro" id="IPR036397">
    <property type="entry name" value="RNaseH_sf"/>
</dbReference>
<dbReference type="InterPro" id="IPR053392">
    <property type="entry name" value="Transposase_IS30-like"/>
</dbReference>
<dbReference type="PANTHER" id="PTHR10948">
    <property type="entry name" value="TRANSPOSASE"/>
    <property type="match status" value="1"/>
</dbReference>
<evidence type="ECO:0000259" key="2">
    <source>
        <dbReference type="PROSITE" id="PS50994"/>
    </source>
</evidence>
<evidence type="ECO:0000313" key="4">
    <source>
        <dbReference type="Proteomes" id="UP001244136"/>
    </source>
</evidence>
<organism evidence="3 4">
    <name type="scientific">Tessaracoccus lacteus</name>
    <dbReference type="NCBI Taxonomy" id="3041766"/>
    <lineage>
        <taxon>Bacteria</taxon>
        <taxon>Bacillati</taxon>
        <taxon>Actinomycetota</taxon>
        <taxon>Actinomycetes</taxon>
        <taxon>Propionibacteriales</taxon>
        <taxon>Propionibacteriaceae</taxon>
        <taxon>Tessaracoccus</taxon>
    </lineage>
</organism>
<keyword evidence="4" id="KW-1185">Reference proteome</keyword>
<accession>A0ABY8PZM5</accession>
<dbReference type="SUPFAM" id="SSF53098">
    <property type="entry name" value="Ribonuclease H-like"/>
    <property type="match status" value="1"/>
</dbReference>
<feature type="domain" description="Integrase catalytic" evidence="2">
    <location>
        <begin position="35"/>
        <end position="198"/>
    </location>
</feature>
<dbReference type="Proteomes" id="UP001244136">
    <property type="component" value="Chromosome"/>
</dbReference>
<dbReference type="EMBL" id="CP123967">
    <property type="protein sequence ID" value="WGT47701.1"/>
    <property type="molecule type" value="Genomic_DNA"/>
</dbReference>
<gene>
    <name evidence="3" type="ORF">QH948_02695</name>
</gene>
<reference evidence="3 4" key="1">
    <citation type="journal article" date="2008" name="Int. J. Syst. Evol. Microbiol.">
        <title>Tessaracoccus flavescens sp. nov., isolated from marine sediment.</title>
        <authorList>
            <person name="Lee D.W."/>
            <person name="Lee S.D."/>
        </authorList>
    </citation>
    <scope>NUCLEOTIDE SEQUENCE [LARGE SCALE GENOMIC DNA]</scope>
    <source>
        <strain evidence="3 4">T21</strain>
    </source>
</reference>
<proteinExistence type="predicted"/>
<feature type="region of interest" description="Disordered" evidence="1">
    <location>
        <begin position="1"/>
        <end position="25"/>
    </location>
</feature>
<name>A0ABY8PZM5_9ACTN</name>
<evidence type="ECO:0000313" key="3">
    <source>
        <dbReference type="EMBL" id="WGT47701.1"/>
    </source>
</evidence>
<protein>
    <submittedName>
        <fullName evidence="3">IS30 family transposase</fullName>
    </submittedName>
</protein>
<dbReference type="Pfam" id="PF00665">
    <property type="entry name" value="rve"/>
    <property type="match status" value="1"/>
</dbReference>
<dbReference type="PANTHER" id="PTHR10948:SF23">
    <property type="entry name" value="TRANSPOSASE INSI FOR INSERTION SEQUENCE ELEMENT IS30A-RELATED"/>
    <property type="match status" value="1"/>
</dbReference>
<dbReference type="Gene3D" id="3.30.420.10">
    <property type="entry name" value="Ribonuclease H-like superfamily/Ribonuclease H"/>
    <property type="match status" value="1"/>
</dbReference>
<dbReference type="InterPro" id="IPR051917">
    <property type="entry name" value="Transposase-Integrase"/>
</dbReference>
<evidence type="ECO:0000256" key="1">
    <source>
        <dbReference type="SAM" id="MobiDB-lite"/>
    </source>
</evidence>
<dbReference type="InterPro" id="IPR012337">
    <property type="entry name" value="RNaseH-like_sf"/>
</dbReference>
<dbReference type="InterPro" id="IPR001584">
    <property type="entry name" value="Integrase_cat-core"/>
</dbReference>
<dbReference type="NCBIfam" id="NF033563">
    <property type="entry name" value="transpos_IS30"/>
    <property type="match status" value="1"/>
</dbReference>
<dbReference type="PROSITE" id="PS50994">
    <property type="entry name" value="INTEGRASE"/>
    <property type="match status" value="1"/>
</dbReference>